<organism evidence="1 2">
    <name type="scientific">Galerina marginata (strain CBS 339.88)</name>
    <dbReference type="NCBI Taxonomy" id="685588"/>
    <lineage>
        <taxon>Eukaryota</taxon>
        <taxon>Fungi</taxon>
        <taxon>Dikarya</taxon>
        <taxon>Basidiomycota</taxon>
        <taxon>Agaricomycotina</taxon>
        <taxon>Agaricomycetes</taxon>
        <taxon>Agaricomycetidae</taxon>
        <taxon>Agaricales</taxon>
        <taxon>Agaricineae</taxon>
        <taxon>Strophariaceae</taxon>
        <taxon>Galerina</taxon>
    </lineage>
</organism>
<reference evidence="2" key="1">
    <citation type="journal article" date="2014" name="Proc. Natl. Acad. Sci. U.S.A.">
        <title>Extensive sampling of basidiomycete genomes demonstrates inadequacy of the white-rot/brown-rot paradigm for wood decay fungi.</title>
        <authorList>
            <person name="Riley R."/>
            <person name="Salamov A.A."/>
            <person name="Brown D.W."/>
            <person name="Nagy L.G."/>
            <person name="Floudas D."/>
            <person name="Held B.W."/>
            <person name="Levasseur A."/>
            <person name="Lombard V."/>
            <person name="Morin E."/>
            <person name="Otillar R."/>
            <person name="Lindquist E.A."/>
            <person name="Sun H."/>
            <person name="LaButti K.M."/>
            <person name="Schmutz J."/>
            <person name="Jabbour D."/>
            <person name="Luo H."/>
            <person name="Baker S.E."/>
            <person name="Pisabarro A.G."/>
            <person name="Walton J.D."/>
            <person name="Blanchette R.A."/>
            <person name="Henrissat B."/>
            <person name="Martin F."/>
            <person name="Cullen D."/>
            <person name="Hibbett D.S."/>
            <person name="Grigoriev I.V."/>
        </authorList>
    </citation>
    <scope>NUCLEOTIDE SEQUENCE [LARGE SCALE GENOMIC DNA]</scope>
    <source>
        <strain evidence="2">CBS 339.88</strain>
    </source>
</reference>
<keyword evidence="2" id="KW-1185">Reference proteome</keyword>
<proteinExistence type="predicted"/>
<dbReference type="HOGENOM" id="CLU_1806297_0_0_1"/>
<dbReference type="EMBL" id="KL142381">
    <property type="protein sequence ID" value="KDR74970.1"/>
    <property type="molecule type" value="Genomic_DNA"/>
</dbReference>
<evidence type="ECO:0000313" key="2">
    <source>
        <dbReference type="Proteomes" id="UP000027222"/>
    </source>
</evidence>
<evidence type="ECO:0000313" key="1">
    <source>
        <dbReference type="EMBL" id="KDR74970.1"/>
    </source>
</evidence>
<gene>
    <name evidence="1" type="ORF">GALMADRAFT_248784</name>
</gene>
<dbReference type="Proteomes" id="UP000027222">
    <property type="component" value="Unassembled WGS sequence"/>
</dbReference>
<protein>
    <submittedName>
        <fullName evidence="1">Uncharacterized protein</fullName>
    </submittedName>
</protein>
<name>A0A067SVP1_GALM3</name>
<accession>A0A067SVP1</accession>
<sequence length="143" mass="15665">MGRRHRRRPFEKRGWGWASAWWCDTSTAAGAVEMSRHTAVMTVCSHSLAPPHPKMSVHRKVEGGARRNPPVLLPGAIEVAVSCVLSETYGDVGHEQGDVVGRVGGGGFVNRVQNEHEHCAEDSVRIRSLSCTTNQQSRRRIGG</sequence>
<dbReference type="AlphaFoldDB" id="A0A067SVP1"/>